<dbReference type="InterPro" id="IPR050240">
    <property type="entry name" value="DNA_pol_type-B"/>
</dbReference>
<dbReference type="GO" id="GO:0000166">
    <property type="term" value="F:nucleotide binding"/>
    <property type="evidence" value="ECO:0007669"/>
    <property type="project" value="InterPro"/>
</dbReference>
<dbReference type="OrthoDB" id="2399269at2759"/>
<dbReference type="GO" id="GO:0003887">
    <property type="term" value="F:DNA-directed DNA polymerase activity"/>
    <property type="evidence" value="ECO:0007669"/>
    <property type="project" value="UniProtKB-KW"/>
</dbReference>
<keyword evidence="4 7" id="KW-0239">DNA-directed DNA polymerase</keyword>
<reference evidence="11 12" key="1">
    <citation type="submission" date="2018-08" db="EMBL/GenBank/DDBJ databases">
        <title>Genome and evolution of the arbuscular mycorrhizal fungus Diversispora epigaea (formerly Glomus versiforme) and its bacterial endosymbionts.</title>
        <authorList>
            <person name="Sun X."/>
            <person name="Fei Z."/>
            <person name="Harrison M."/>
        </authorList>
    </citation>
    <scope>NUCLEOTIDE SEQUENCE [LARGE SCALE GENOMIC DNA]</scope>
    <source>
        <strain evidence="11 12">IT104</strain>
    </source>
</reference>
<keyword evidence="2 7" id="KW-0808">Transferase</keyword>
<dbReference type="PRINTS" id="PR00106">
    <property type="entry name" value="DNAPOLB"/>
</dbReference>
<dbReference type="InterPro" id="IPR006172">
    <property type="entry name" value="DNA-dir_DNA_pol_B"/>
</dbReference>
<dbReference type="InterPro" id="IPR043502">
    <property type="entry name" value="DNA/RNA_pol_sf"/>
</dbReference>
<dbReference type="Gene3D" id="3.30.342.10">
    <property type="entry name" value="DNA Polymerase, chain B, domain 1"/>
    <property type="match status" value="1"/>
</dbReference>
<feature type="domain" description="DNA-directed DNA polymerase family B exonuclease" evidence="10">
    <location>
        <begin position="323"/>
        <end position="441"/>
    </location>
</feature>
<dbReference type="AlphaFoldDB" id="A0A397G3S6"/>
<protein>
    <recommendedName>
        <fullName evidence="7">DNA polymerase</fullName>
        <ecNumber evidence="7">2.7.7.7</ecNumber>
    </recommendedName>
</protein>
<evidence type="ECO:0000256" key="7">
    <source>
        <dbReference type="RuleBase" id="RU000442"/>
    </source>
</evidence>
<dbReference type="InterPro" id="IPR042087">
    <property type="entry name" value="DNA_pol_B_thumb"/>
</dbReference>
<dbReference type="Gene3D" id="3.30.420.10">
    <property type="entry name" value="Ribonuclease H-like superfamily/Ribonuclease H"/>
    <property type="match status" value="1"/>
</dbReference>
<proteinExistence type="inferred from homology"/>
<dbReference type="STRING" id="1348612.A0A397G3S6"/>
<evidence type="ECO:0000256" key="2">
    <source>
        <dbReference type="ARBA" id="ARBA00022679"/>
    </source>
</evidence>
<dbReference type="EMBL" id="PQFF01000543">
    <property type="protein sequence ID" value="RHZ45605.1"/>
    <property type="molecule type" value="Genomic_DNA"/>
</dbReference>
<feature type="domain" description="DNA-directed DNA polymerase family B multifunctional" evidence="9">
    <location>
        <begin position="818"/>
        <end position="1144"/>
    </location>
</feature>
<dbReference type="EC" id="2.7.7.7" evidence="7"/>
<dbReference type="SUPFAM" id="SSF56672">
    <property type="entry name" value="DNA/RNA polymerases"/>
    <property type="match status" value="1"/>
</dbReference>
<name>A0A397G3S6_9GLOM</name>
<keyword evidence="7" id="KW-0235">DNA replication</keyword>
<organism evidence="11 12">
    <name type="scientific">Diversispora epigaea</name>
    <dbReference type="NCBI Taxonomy" id="1348612"/>
    <lineage>
        <taxon>Eukaryota</taxon>
        <taxon>Fungi</taxon>
        <taxon>Fungi incertae sedis</taxon>
        <taxon>Mucoromycota</taxon>
        <taxon>Glomeromycotina</taxon>
        <taxon>Glomeromycetes</taxon>
        <taxon>Diversisporales</taxon>
        <taxon>Diversisporaceae</taxon>
        <taxon>Diversispora</taxon>
    </lineage>
</organism>
<dbReference type="Proteomes" id="UP000266861">
    <property type="component" value="Unassembled WGS sequence"/>
</dbReference>
<evidence type="ECO:0000259" key="9">
    <source>
        <dbReference type="Pfam" id="PF00136"/>
    </source>
</evidence>
<dbReference type="PANTHER" id="PTHR10322">
    <property type="entry name" value="DNA POLYMERASE CATALYTIC SUBUNIT"/>
    <property type="match status" value="1"/>
</dbReference>
<evidence type="ECO:0000259" key="10">
    <source>
        <dbReference type="Pfam" id="PF03104"/>
    </source>
</evidence>
<sequence>MSTQTFQENIDHAPAETEAPLSRPESPENSENFEPEIELEEGNRGFYHPGASAFPQSQITENKEVSQVFHYNGEDYLPTYFSRDSIAENDDYGSTGIIKRVLANREDIPFKPSDIEEYNEYIDNKPRYVLRLYGSLVNGGKAVVTISGIKVFFDIRIPDNENTKLFGSKIKDILAKGKDGEEETVDIDEVRIEYVKAFPIKGYQPEKKTYLRIVTTTTKQRSIALNIILKHNLEIEEAKQGCKLETASDDKSAYYRKVAREYRIPLSEWVLLTNYEYNNSKMPYSARSPLCEHAFYVSINNYRSIDPLILYKTYPSQLLIRDRTLVLTWDIETHSTRGLEHVPMARYKEDNVFMICMTVHWKDDPKPLKQICLVDMETTSDPDWITIVCGNETNLLKVFALCWRALAPDIELTYNDSKYDWPFVVERATQRKILDWMVSKMSANPRKKATIDSILRWNYYGGIGEPFYKDFFHKEQTWGSSKKENKDSKKKKNREGIEIKITPEKNFISTFLKVPGCVPIDVKVCYEKLYPHSEKTSLNHFLKTNKLDSKIDLPIKYMRKYYTQSKETTTSETAENIRKIAKYCIVDSLSCQSLMVKRNVINDYRDVASIVYVSLFDSHYYAVGMKVRNLLGAEAWERDILITMIASEQTEKDKFPGAYVFPPDKGLENKRPVTGLDFASLYPSIIMNYNLSPETMTLLVEEAGALEKAGETLYKIEFPFNGRILHAWSIRHENKNNKMGLYPSVLKELLNKRNEMKVKLGKLGKIKDYMELVISKIKEKNLSVADAIDHTLKNAEDEEKRVNMNEVLIPLINETHEKFKIKYDSICFDYTYLDSKQKAVKLYMNSFFGETGNSLSPFFFLQLAGGVTSAGQYNIKLVAEYVTKKKGFGIKYGDTDSLYLTCPTKCYKECDIAYNNGKGTITKLEYWTEMVKITMDIMKKLRDDVNKYFRLKSRSTYLKMAYEEVLFPVCFTGKKKYFRIPHEEEVNFKPDKDKLFIKGIDTVKQGKSQLFRTIGDRIMWGAMDINNNRTLHEIVEDVLKEAITNPRQWDFDQFIETATWKPNKNNIRVQHFIKRMRKKYEYKIPDPGERFSYVMVYSDKVFDLSGFKLIIRKADQMEFVDVAKELNRRLDLPHYFENTIKGLCARFIMYDKRYEPVSSNKIMQLKNLDEKYKQIDSYAQEKAKKWLESYIREINVINGIAPNIISNRGYAYKRAYKNAVKTAQDMLY</sequence>
<dbReference type="GO" id="GO:0006261">
    <property type="term" value="P:DNA-templated DNA replication"/>
    <property type="evidence" value="ECO:0007669"/>
    <property type="project" value="TreeGrafter"/>
</dbReference>
<dbReference type="InterPro" id="IPR006134">
    <property type="entry name" value="DNA-dir_DNA_pol_B_multi_dom"/>
</dbReference>
<gene>
    <name evidence="11" type="ORF">Glove_668g26</name>
</gene>
<dbReference type="GO" id="GO:0003677">
    <property type="term" value="F:DNA binding"/>
    <property type="evidence" value="ECO:0007669"/>
    <property type="project" value="UniProtKB-KW"/>
</dbReference>
<accession>A0A397G3S6</accession>
<evidence type="ECO:0000313" key="12">
    <source>
        <dbReference type="Proteomes" id="UP000266861"/>
    </source>
</evidence>
<dbReference type="Pfam" id="PF03104">
    <property type="entry name" value="DNA_pol_B_exo1"/>
    <property type="match status" value="1"/>
</dbReference>
<evidence type="ECO:0000256" key="6">
    <source>
        <dbReference type="ARBA" id="ARBA00049244"/>
    </source>
</evidence>
<evidence type="ECO:0000256" key="4">
    <source>
        <dbReference type="ARBA" id="ARBA00022932"/>
    </source>
</evidence>
<dbReference type="Gene3D" id="3.90.1600.10">
    <property type="entry name" value="Palm domain of DNA polymerase"/>
    <property type="match status" value="1"/>
</dbReference>
<comment type="catalytic activity">
    <reaction evidence="6 7">
        <text>DNA(n) + a 2'-deoxyribonucleoside 5'-triphosphate = DNA(n+1) + diphosphate</text>
        <dbReference type="Rhea" id="RHEA:22508"/>
        <dbReference type="Rhea" id="RHEA-COMP:17339"/>
        <dbReference type="Rhea" id="RHEA-COMP:17340"/>
        <dbReference type="ChEBI" id="CHEBI:33019"/>
        <dbReference type="ChEBI" id="CHEBI:61560"/>
        <dbReference type="ChEBI" id="CHEBI:173112"/>
        <dbReference type="EC" id="2.7.7.7"/>
    </reaction>
</comment>
<dbReference type="PANTHER" id="PTHR10322:SF23">
    <property type="entry name" value="DNA POLYMERASE DELTA CATALYTIC SUBUNIT"/>
    <property type="match status" value="1"/>
</dbReference>
<dbReference type="Gene3D" id="1.10.132.60">
    <property type="entry name" value="DNA polymerase family B, C-terminal domain"/>
    <property type="match status" value="1"/>
</dbReference>
<evidence type="ECO:0000313" key="11">
    <source>
        <dbReference type="EMBL" id="RHZ45605.1"/>
    </source>
</evidence>
<dbReference type="InterPro" id="IPR006133">
    <property type="entry name" value="DNA-dir_DNA_pol_B_exonuc"/>
</dbReference>
<evidence type="ECO:0000256" key="3">
    <source>
        <dbReference type="ARBA" id="ARBA00022695"/>
    </source>
</evidence>
<dbReference type="PROSITE" id="PS00116">
    <property type="entry name" value="DNA_POLYMERASE_B"/>
    <property type="match status" value="1"/>
</dbReference>
<evidence type="ECO:0000256" key="5">
    <source>
        <dbReference type="ARBA" id="ARBA00023125"/>
    </source>
</evidence>
<dbReference type="InterPro" id="IPR023211">
    <property type="entry name" value="DNA_pol_palm_dom_sf"/>
</dbReference>
<feature type="domain" description="DNA-directed DNA polymerase family B multifunctional" evidence="9">
    <location>
        <begin position="626"/>
        <end position="761"/>
    </location>
</feature>
<comment type="caution">
    <text evidence="11">The sequence shown here is derived from an EMBL/GenBank/DDBJ whole genome shotgun (WGS) entry which is preliminary data.</text>
</comment>
<dbReference type="Pfam" id="PF00136">
    <property type="entry name" value="DNA_pol_B"/>
    <property type="match status" value="2"/>
</dbReference>
<evidence type="ECO:0000256" key="8">
    <source>
        <dbReference type="SAM" id="MobiDB-lite"/>
    </source>
</evidence>
<keyword evidence="12" id="KW-1185">Reference proteome</keyword>
<dbReference type="InterPro" id="IPR012337">
    <property type="entry name" value="RNaseH-like_sf"/>
</dbReference>
<dbReference type="SUPFAM" id="SSF53098">
    <property type="entry name" value="Ribonuclease H-like"/>
    <property type="match status" value="1"/>
</dbReference>
<keyword evidence="3 7" id="KW-0548">Nucleotidyltransferase</keyword>
<dbReference type="InterPro" id="IPR017964">
    <property type="entry name" value="DNA-dir_DNA_pol_B_CS"/>
</dbReference>
<comment type="similarity">
    <text evidence="1 7">Belongs to the DNA polymerase type-B family.</text>
</comment>
<dbReference type="SMART" id="SM00486">
    <property type="entry name" value="POLBc"/>
    <property type="match status" value="1"/>
</dbReference>
<evidence type="ECO:0000256" key="1">
    <source>
        <dbReference type="ARBA" id="ARBA00005755"/>
    </source>
</evidence>
<keyword evidence="5 7" id="KW-0238">DNA-binding</keyword>
<feature type="region of interest" description="Disordered" evidence="8">
    <location>
        <begin position="1"/>
        <end position="35"/>
    </location>
</feature>
<dbReference type="InterPro" id="IPR036397">
    <property type="entry name" value="RNaseH_sf"/>
</dbReference>